<organism evidence="3 4">
    <name type="scientific">Streptomyces huasconensis</name>
    <dbReference type="NCBI Taxonomy" id="1854574"/>
    <lineage>
        <taxon>Bacteria</taxon>
        <taxon>Bacillati</taxon>
        <taxon>Actinomycetota</taxon>
        <taxon>Actinomycetes</taxon>
        <taxon>Kitasatosporales</taxon>
        <taxon>Streptomycetaceae</taxon>
        <taxon>Streptomyces</taxon>
    </lineage>
</organism>
<comment type="subcellular location">
    <subcellularLocation>
        <location evidence="1">Cytoplasm</location>
    </subcellularLocation>
</comment>
<dbReference type="PROSITE" id="PS51857">
    <property type="entry name" value="CSD_2"/>
    <property type="match status" value="1"/>
</dbReference>
<dbReference type="InterPro" id="IPR019844">
    <property type="entry name" value="CSD_CS"/>
</dbReference>
<dbReference type="InterPro" id="IPR011129">
    <property type="entry name" value="CSD"/>
</dbReference>
<reference evidence="3 4" key="1">
    <citation type="submission" date="2024-06" db="EMBL/GenBank/DDBJ databases">
        <title>The Natural Products Discovery Center: Release of the First 8490 Sequenced Strains for Exploring Actinobacteria Biosynthetic Diversity.</title>
        <authorList>
            <person name="Kalkreuter E."/>
            <person name="Kautsar S.A."/>
            <person name="Yang D."/>
            <person name="Bader C.D."/>
            <person name="Teijaro C.N."/>
            <person name="Fluegel L."/>
            <person name="Davis C.M."/>
            <person name="Simpson J.R."/>
            <person name="Lauterbach L."/>
            <person name="Steele A.D."/>
            <person name="Gui C."/>
            <person name="Meng S."/>
            <person name="Li G."/>
            <person name="Viehrig K."/>
            <person name="Ye F."/>
            <person name="Su P."/>
            <person name="Kiefer A.F."/>
            <person name="Nichols A."/>
            <person name="Cepeda A.J."/>
            <person name="Yan W."/>
            <person name="Fan B."/>
            <person name="Jiang Y."/>
            <person name="Adhikari A."/>
            <person name="Zheng C.-J."/>
            <person name="Schuster L."/>
            <person name="Cowan T.M."/>
            <person name="Smanski M.J."/>
            <person name="Chevrette M.G."/>
            <person name="De Carvalho L.P.S."/>
            <person name="Shen B."/>
        </authorList>
    </citation>
    <scope>NUCLEOTIDE SEQUENCE [LARGE SCALE GENOMIC DNA]</scope>
    <source>
        <strain evidence="3 4">NPDC047833</strain>
    </source>
</reference>
<gene>
    <name evidence="3" type="ORF">AB0887_08485</name>
</gene>
<name>A0ABV3LRA3_9ACTN</name>
<evidence type="ECO:0000256" key="1">
    <source>
        <dbReference type="RuleBase" id="RU000408"/>
    </source>
</evidence>
<dbReference type="Proteomes" id="UP001553843">
    <property type="component" value="Unassembled WGS sequence"/>
</dbReference>
<keyword evidence="4" id="KW-1185">Reference proteome</keyword>
<evidence type="ECO:0000313" key="3">
    <source>
        <dbReference type="EMBL" id="MEW2361993.1"/>
    </source>
</evidence>
<dbReference type="EMBL" id="JBEYRS010000003">
    <property type="protein sequence ID" value="MEW2361993.1"/>
    <property type="molecule type" value="Genomic_DNA"/>
</dbReference>
<dbReference type="Gene3D" id="2.40.50.140">
    <property type="entry name" value="Nucleic acid-binding proteins"/>
    <property type="match status" value="1"/>
</dbReference>
<protein>
    <submittedName>
        <fullName evidence="3">Cold shock domain-containing protein</fullName>
    </submittedName>
</protein>
<dbReference type="PRINTS" id="PR00050">
    <property type="entry name" value="COLDSHOCK"/>
</dbReference>
<sequence length="153" mass="15613">MTSGTGTGTGTILKFDGMRGFGFIAADDGGEDVFLHTSVFSGDPGTLVPGARVGFQIIANDRGRKAFAAHLMDGSPAPAPASVVNGHAAPSGGGATQGAAGDEGVCDVLSRDEFAHEITEVLLTSVPELTGAQIVRVRASVLEFAEKRGWVDL</sequence>
<comment type="caution">
    <text evidence="3">The sequence shown here is derived from an EMBL/GenBank/DDBJ whole genome shotgun (WGS) entry which is preliminary data.</text>
</comment>
<accession>A0ABV3LRA3</accession>
<proteinExistence type="predicted"/>
<feature type="domain" description="CSD" evidence="2">
    <location>
        <begin position="7"/>
        <end position="73"/>
    </location>
</feature>
<dbReference type="CDD" id="cd04458">
    <property type="entry name" value="CSP_CDS"/>
    <property type="match status" value="1"/>
</dbReference>
<dbReference type="SUPFAM" id="SSF50249">
    <property type="entry name" value="Nucleic acid-binding proteins"/>
    <property type="match status" value="1"/>
</dbReference>
<evidence type="ECO:0000313" key="4">
    <source>
        <dbReference type="Proteomes" id="UP001553843"/>
    </source>
</evidence>
<dbReference type="PROSITE" id="PS00352">
    <property type="entry name" value="CSD_1"/>
    <property type="match status" value="1"/>
</dbReference>
<dbReference type="Pfam" id="PF00313">
    <property type="entry name" value="CSD"/>
    <property type="match status" value="1"/>
</dbReference>
<dbReference type="InterPro" id="IPR012340">
    <property type="entry name" value="NA-bd_OB-fold"/>
</dbReference>
<dbReference type="PANTHER" id="PTHR46565:SF20">
    <property type="entry name" value="COLD SHOCK DOMAIN-CONTAINING PROTEIN 4"/>
    <property type="match status" value="1"/>
</dbReference>
<dbReference type="InterPro" id="IPR002059">
    <property type="entry name" value="CSP_DNA-bd"/>
</dbReference>
<dbReference type="PANTHER" id="PTHR46565">
    <property type="entry name" value="COLD SHOCK DOMAIN PROTEIN 2"/>
    <property type="match status" value="1"/>
</dbReference>
<evidence type="ECO:0000259" key="2">
    <source>
        <dbReference type="PROSITE" id="PS51857"/>
    </source>
</evidence>
<dbReference type="RefSeq" id="WP_359771677.1">
    <property type="nucleotide sequence ID" value="NZ_JBEYRR010000001.1"/>
</dbReference>
<dbReference type="SMART" id="SM00357">
    <property type="entry name" value="CSP"/>
    <property type="match status" value="1"/>
</dbReference>